<keyword evidence="2" id="KW-1185">Reference proteome</keyword>
<gene>
    <name evidence="1" type="ORF">K431DRAFT_275674</name>
</gene>
<dbReference type="AlphaFoldDB" id="A0A9P4PZW4"/>
<dbReference type="OrthoDB" id="3886018at2759"/>
<dbReference type="EMBL" id="MU003832">
    <property type="protein sequence ID" value="KAF2717992.1"/>
    <property type="molecule type" value="Genomic_DNA"/>
</dbReference>
<protein>
    <recommendedName>
        <fullName evidence="3">F-box domain-containing protein</fullName>
    </recommendedName>
</protein>
<evidence type="ECO:0008006" key="3">
    <source>
        <dbReference type="Google" id="ProtNLM"/>
    </source>
</evidence>
<evidence type="ECO:0000313" key="2">
    <source>
        <dbReference type="Proteomes" id="UP000799441"/>
    </source>
</evidence>
<evidence type="ECO:0000313" key="1">
    <source>
        <dbReference type="EMBL" id="KAF2717992.1"/>
    </source>
</evidence>
<organism evidence="1 2">
    <name type="scientific">Polychaeton citri CBS 116435</name>
    <dbReference type="NCBI Taxonomy" id="1314669"/>
    <lineage>
        <taxon>Eukaryota</taxon>
        <taxon>Fungi</taxon>
        <taxon>Dikarya</taxon>
        <taxon>Ascomycota</taxon>
        <taxon>Pezizomycotina</taxon>
        <taxon>Dothideomycetes</taxon>
        <taxon>Dothideomycetidae</taxon>
        <taxon>Capnodiales</taxon>
        <taxon>Capnodiaceae</taxon>
        <taxon>Polychaeton</taxon>
    </lineage>
</organism>
<dbReference type="Proteomes" id="UP000799441">
    <property type="component" value="Unassembled WGS sequence"/>
</dbReference>
<accession>A0A9P4PZW4</accession>
<sequence>MASQSTLLSLSVEVFEMVVGQLDFGDICNLRLAAYELAAKASQGRFKTYFFAKDVCLSRKHLQDFDRITQCDWMGCGLQELTIIGLVPLADNRPHESHEEESLDLLGKSLANLRANSRHGCLRSLALTVKCCTENGTLVLPSQAHGWHSIWECAGETAHLVALAVKQSSIIVEKLDLYGTVKRCALSSRRLGSLIDLLEMHRLKSLLLTVSANEERDTLENGAEPSENISRLVGSFPELEHLELRWFNLYHTNLSEIELEGQKSFNRIAESSIPLLNSISLRGIHTSTEALLTFLTRHPRIRHLSFEELHLKQGRFRPVFAYIDEHLELDSLYLSDLWESTLIQFMGTSGESYFSQSGPPTWMNRVGAEAREAIVYRPFKGPIKGSAAASNWYRRKAALYGPP</sequence>
<comment type="caution">
    <text evidence="1">The sequence shown here is derived from an EMBL/GenBank/DDBJ whole genome shotgun (WGS) entry which is preliminary data.</text>
</comment>
<reference evidence="1" key="1">
    <citation type="journal article" date="2020" name="Stud. Mycol.">
        <title>101 Dothideomycetes genomes: a test case for predicting lifestyles and emergence of pathogens.</title>
        <authorList>
            <person name="Haridas S."/>
            <person name="Albert R."/>
            <person name="Binder M."/>
            <person name="Bloem J."/>
            <person name="Labutti K."/>
            <person name="Salamov A."/>
            <person name="Andreopoulos B."/>
            <person name="Baker S."/>
            <person name="Barry K."/>
            <person name="Bills G."/>
            <person name="Bluhm B."/>
            <person name="Cannon C."/>
            <person name="Castanera R."/>
            <person name="Culley D."/>
            <person name="Daum C."/>
            <person name="Ezra D."/>
            <person name="Gonzalez J."/>
            <person name="Henrissat B."/>
            <person name="Kuo A."/>
            <person name="Liang C."/>
            <person name="Lipzen A."/>
            <person name="Lutzoni F."/>
            <person name="Magnuson J."/>
            <person name="Mondo S."/>
            <person name="Nolan M."/>
            <person name="Ohm R."/>
            <person name="Pangilinan J."/>
            <person name="Park H.-J."/>
            <person name="Ramirez L."/>
            <person name="Alfaro M."/>
            <person name="Sun H."/>
            <person name="Tritt A."/>
            <person name="Yoshinaga Y."/>
            <person name="Zwiers L.-H."/>
            <person name="Turgeon B."/>
            <person name="Goodwin S."/>
            <person name="Spatafora J."/>
            <person name="Crous P."/>
            <person name="Grigoriev I."/>
        </authorList>
    </citation>
    <scope>NUCLEOTIDE SEQUENCE</scope>
    <source>
        <strain evidence="1">CBS 116435</strain>
    </source>
</reference>
<proteinExistence type="predicted"/>
<name>A0A9P4PZW4_9PEZI</name>